<dbReference type="OrthoDB" id="9791689at2"/>
<dbReference type="InterPro" id="IPR002938">
    <property type="entry name" value="FAD-bd"/>
</dbReference>
<accession>A0A3D9V371</accession>
<dbReference type="InterPro" id="IPR036188">
    <property type="entry name" value="FAD/NAD-bd_sf"/>
</dbReference>
<comment type="caution">
    <text evidence="3">The sequence shown here is derived from an EMBL/GenBank/DDBJ whole genome shotgun (WGS) entry which is preliminary data.</text>
</comment>
<keyword evidence="4" id="KW-1185">Reference proteome</keyword>
<dbReference type="EMBL" id="QTUC01000001">
    <property type="protein sequence ID" value="REF35836.1"/>
    <property type="molecule type" value="Genomic_DNA"/>
</dbReference>
<proteinExistence type="predicted"/>
<dbReference type="PANTHER" id="PTHR43476">
    <property type="entry name" value="3-(3-HYDROXY-PHENYL)PROPIONATE/3-HYDROXYCINNAMIC ACID HYDROXYLASE"/>
    <property type="match status" value="1"/>
</dbReference>
<keyword evidence="1" id="KW-0560">Oxidoreductase</keyword>
<protein>
    <submittedName>
        <fullName evidence="3">2-polyprenyl-6-methoxyphenol hydroxylase-like FAD-dependent oxidoreductase</fullName>
    </submittedName>
</protein>
<dbReference type="NCBIfam" id="NF004833">
    <property type="entry name" value="PRK06185.1-1"/>
    <property type="match status" value="1"/>
</dbReference>
<feature type="domain" description="FAD-binding" evidence="2">
    <location>
        <begin position="10"/>
        <end position="357"/>
    </location>
</feature>
<organism evidence="3 4">
    <name type="scientific">Thermasporomyces composti</name>
    <dbReference type="NCBI Taxonomy" id="696763"/>
    <lineage>
        <taxon>Bacteria</taxon>
        <taxon>Bacillati</taxon>
        <taxon>Actinomycetota</taxon>
        <taxon>Actinomycetes</taxon>
        <taxon>Propionibacteriales</taxon>
        <taxon>Nocardioidaceae</taxon>
        <taxon>Thermasporomyces</taxon>
    </lineage>
</organism>
<dbReference type="AlphaFoldDB" id="A0A3D9V371"/>
<dbReference type="GO" id="GO:0071949">
    <property type="term" value="F:FAD binding"/>
    <property type="evidence" value="ECO:0007669"/>
    <property type="project" value="InterPro"/>
</dbReference>
<evidence type="ECO:0000256" key="1">
    <source>
        <dbReference type="ARBA" id="ARBA00023002"/>
    </source>
</evidence>
<evidence type="ECO:0000313" key="3">
    <source>
        <dbReference type="EMBL" id="REF35836.1"/>
    </source>
</evidence>
<name>A0A3D9V371_THECX</name>
<evidence type="ECO:0000259" key="2">
    <source>
        <dbReference type="Pfam" id="PF01494"/>
    </source>
</evidence>
<sequence length="408" mass="45032">MAGSPLPSSTTACVVGGGPAGIMLGLLLARAAVDVVVLEKHADFLRDFRGDTVHPSTMTVLDEIGLGERFERLPHQKVTRALLHQADQAILVADFGQLPGRHPYVAMVPQWDFLTFLATEAARYPTFHLWMRAEAYDVLWDADRVAGVRVRDPSGEHEVRAALTVAADGRDSTIRRAVGARPREFGVPMDVLWFRLSRRPDDPRAELTAWLSPGQAVVLIPRPTYWQVAYVIRKGGYEDVRSAGVAALRERLTRTVPFLSDRADEITSLADDTRVLRVRMNRLRRWHQPGLLFIGDAAHAMSPVGGLGINLAIHDAVAAANRLADPLRRHQETGTAVSDAVLAAIARRRRVPTVITQWFQRVVQRVGLQRALNADSTRFQIPGAVLPVVRPVLSRVVGLGVIPEHVRI</sequence>
<gene>
    <name evidence="3" type="ORF">DFJ64_1228</name>
</gene>
<dbReference type="PANTHER" id="PTHR43476:SF5">
    <property type="entry name" value="FAD-DEPENDENT MONOOXYGENASE"/>
    <property type="match status" value="1"/>
</dbReference>
<dbReference type="GO" id="GO:0016491">
    <property type="term" value="F:oxidoreductase activity"/>
    <property type="evidence" value="ECO:0007669"/>
    <property type="project" value="UniProtKB-KW"/>
</dbReference>
<reference evidence="3 4" key="1">
    <citation type="submission" date="2018-08" db="EMBL/GenBank/DDBJ databases">
        <title>Sequencing the genomes of 1000 actinobacteria strains.</title>
        <authorList>
            <person name="Klenk H.-P."/>
        </authorList>
    </citation>
    <scope>NUCLEOTIDE SEQUENCE [LARGE SCALE GENOMIC DNA]</scope>
    <source>
        <strain evidence="3 4">DSM 22891</strain>
    </source>
</reference>
<dbReference type="Proteomes" id="UP000256485">
    <property type="component" value="Unassembled WGS sequence"/>
</dbReference>
<dbReference type="Gene3D" id="3.50.50.60">
    <property type="entry name" value="FAD/NAD(P)-binding domain"/>
    <property type="match status" value="2"/>
</dbReference>
<dbReference type="RefSeq" id="WP_115849557.1">
    <property type="nucleotide sequence ID" value="NZ_QTUC01000001.1"/>
</dbReference>
<dbReference type="SUPFAM" id="SSF51905">
    <property type="entry name" value="FAD/NAD(P)-binding domain"/>
    <property type="match status" value="1"/>
</dbReference>
<dbReference type="PRINTS" id="PR00420">
    <property type="entry name" value="RNGMNOXGNASE"/>
</dbReference>
<dbReference type="InterPro" id="IPR050631">
    <property type="entry name" value="PheA/TfdB_FAD_monoxygenase"/>
</dbReference>
<dbReference type="NCBIfam" id="NF004834">
    <property type="entry name" value="PRK06185.1-3"/>
    <property type="match status" value="1"/>
</dbReference>
<evidence type="ECO:0000313" key="4">
    <source>
        <dbReference type="Proteomes" id="UP000256485"/>
    </source>
</evidence>
<dbReference type="Pfam" id="PF01494">
    <property type="entry name" value="FAD_binding_3"/>
    <property type="match status" value="1"/>
</dbReference>